<proteinExistence type="predicted"/>
<keyword evidence="3" id="KW-1185">Reference proteome</keyword>
<feature type="compositionally biased region" description="Polar residues" evidence="1">
    <location>
        <begin position="1"/>
        <end position="15"/>
    </location>
</feature>
<feature type="compositionally biased region" description="Polar residues" evidence="1">
    <location>
        <begin position="185"/>
        <end position="197"/>
    </location>
</feature>
<dbReference type="RefSeq" id="XP_040779648.1">
    <property type="nucleotide sequence ID" value="XM_040925489.1"/>
</dbReference>
<feature type="compositionally biased region" description="Polar residues" evidence="1">
    <location>
        <begin position="269"/>
        <end position="278"/>
    </location>
</feature>
<feature type="region of interest" description="Disordered" evidence="1">
    <location>
        <begin position="246"/>
        <end position="279"/>
    </location>
</feature>
<feature type="compositionally biased region" description="Basic and acidic residues" evidence="1">
    <location>
        <begin position="355"/>
        <end position="365"/>
    </location>
</feature>
<feature type="compositionally biased region" description="Polar residues" evidence="1">
    <location>
        <begin position="329"/>
        <end position="339"/>
    </location>
</feature>
<evidence type="ECO:0000313" key="2">
    <source>
        <dbReference type="EMBL" id="KAF3768687.1"/>
    </source>
</evidence>
<feature type="region of interest" description="Disordered" evidence="1">
    <location>
        <begin position="1"/>
        <end position="20"/>
    </location>
</feature>
<dbReference type="AlphaFoldDB" id="A0A9P4Y994"/>
<sequence>MDRSSTFFGSPTSHLFRTKSPWRRTLQEAMEKANTLSEEPPVNSNETIAATSTTTEAADKKAVTDSASNYSQDTQVYNSATDHNSSVAGRPLVVEATTTYRPTGERLASTASSVDWKTRLSFEVERAEDWLPSPTRVSGRASEVEYVVPTMPRAFGQGHVREAAQIGPYEEDEHRSTTPAVRMPTNPTTPLSSVEPNINKLTPQQRSVMQTTPPSAGPLQKSVLPISKTTGSLGGDMPSFVASRDAMRPRASPLDSNTGSCEEEAGKGNISQLKTPGQENVVEVRQAKSLAHVKSYSGLCSEETGSPLRHRGSPTIRLMRKQVAKLEPNSESVTSTPEFSSAFKRHFGPLASSPRRRDDVVDKENQSPTNKAWGHGSQSMVDFFLNTRRRQGASSSDGPAFV</sequence>
<evidence type="ECO:0000256" key="1">
    <source>
        <dbReference type="SAM" id="MobiDB-lite"/>
    </source>
</evidence>
<name>A0A9P4Y994_CRYP1</name>
<feature type="region of interest" description="Disordered" evidence="1">
    <location>
        <begin position="169"/>
        <end position="197"/>
    </location>
</feature>
<dbReference type="Proteomes" id="UP000803844">
    <property type="component" value="Unassembled WGS sequence"/>
</dbReference>
<feature type="compositionally biased region" description="Polar residues" evidence="1">
    <location>
        <begin position="366"/>
        <end position="378"/>
    </location>
</feature>
<dbReference type="GeneID" id="63842618"/>
<dbReference type="EMBL" id="MU032345">
    <property type="protein sequence ID" value="KAF3768687.1"/>
    <property type="molecule type" value="Genomic_DNA"/>
</dbReference>
<reference evidence="2" key="1">
    <citation type="journal article" date="2020" name="Phytopathology">
        <title>Genome sequence of the chestnut blight fungus Cryphonectria parasitica EP155: A fundamental resource for an archetypical invasive plant pathogen.</title>
        <authorList>
            <person name="Crouch J.A."/>
            <person name="Dawe A."/>
            <person name="Aerts A."/>
            <person name="Barry K."/>
            <person name="Churchill A.C.L."/>
            <person name="Grimwood J."/>
            <person name="Hillman B."/>
            <person name="Milgroom M.G."/>
            <person name="Pangilinan J."/>
            <person name="Smith M."/>
            <person name="Salamov A."/>
            <person name="Schmutz J."/>
            <person name="Yadav J."/>
            <person name="Grigoriev I.V."/>
            <person name="Nuss D."/>
        </authorList>
    </citation>
    <scope>NUCLEOTIDE SEQUENCE</scope>
    <source>
        <strain evidence="2">EP155</strain>
    </source>
</reference>
<evidence type="ECO:0000313" key="3">
    <source>
        <dbReference type="Proteomes" id="UP000803844"/>
    </source>
</evidence>
<protein>
    <submittedName>
        <fullName evidence="2">Uncharacterized protein</fullName>
    </submittedName>
</protein>
<organism evidence="2 3">
    <name type="scientific">Cryphonectria parasitica (strain ATCC 38755 / EP155)</name>
    <dbReference type="NCBI Taxonomy" id="660469"/>
    <lineage>
        <taxon>Eukaryota</taxon>
        <taxon>Fungi</taxon>
        <taxon>Dikarya</taxon>
        <taxon>Ascomycota</taxon>
        <taxon>Pezizomycotina</taxon>
        <taxon>Sordariomycetes</taxon>
        <taxon>Sordariomycetidae</taxon>
        <taxon>Diaporthales</taxon>
        <taxon>Cryphonectriaceae</taxon>
        <taxon>Cryphonectria-Endothia species complex</taxon>
        <taxon>Cryphonectria</taxon>
    </lineage>
</organism>
<accession>A0A9P4Y994</accession>
<dbReference type="OrthoDB" id="5237383at2759"/>
<gene>
    <name evidence="2" type="ORF">M406DRAFT_71670</name>
</gene>
<feature type="region of interest" description="Disordered" evidence="1">
    <location>
        <begin position="325"/>
        <end position="378"/>
    </location>
</feature>
<comment type="caution">
    <text evidence="2">The sequence shown here is derived from an EMBL/GenBank/DDBJ whole genome shotgun (WGS) entry which is preliminary data.</text>
</comment>